<dbReference type="EC" id="2.6.1.-" evidence="7"/>
<comment type="similarity">
    <text evidence="2 7">Belongs to the class-I pyridoxal-phosphate-dependent aminotransferase family.</text>
</comment>
<evidence type="ECO:0000256" key="7">
    <source>
        <dbReference type="RuleBase" id="RU000481"/>
    </source>
</evidence>
<keyword evidence="4 7" id="KW-0032">Aminotransferase</keyword>
<dbReference type="InterPro" id="IPR004839">
    <property type="entry name" value="Aminotransferase_I/II_large"/>
</dbReference>
<accession>A0ABS5G9H3</accession>
<protein>
    <recommendedName>
        <fullName evidence="7">Aminotransferase</fullName>
        <ecNumber evidence="7">2.6.1.-</ecNumber>
    </recommendedName>
</protein>
<evidence type="ECO:0000256" key="2">
    <source>
        <dbReference type="ARBA" id="ARBA00007441"/>
    </source>
</evidence>
<gene>
    <name evidence="9" type="ORF">JQ619_19300</name>
</gene>
<organism evidence="9 10">
    <name type="scientific">Bradyrhizobium denitrificans</name>
    <dbReference type="NCBI Taxonomy" id="2734912"/>
    <lineage>
        <taxon>Bacteria</taxon>
        <taxon>Pseudomonadati</taxon>
        <taxon>Pseudomonadota</taxon>
        <taxon>Alphaproteobacteria</taxon>
        <taxon>Hyphomicrobiales</taxon>
        <taxon>Nitrobacteraceae</taxon>
        <taxon>Bradyrhizobium</taxon>
    </lineage>
</organism>
<evidence type="ECO:0000256" key="1">
    <source>
        <dbReference type="ARBA" id="ARBA00001933"/>
    </source>
</evidence>
<dbReference type="SUPFAM" id="SSF53383">
    <property type="entry name" value="PLP-dependent transferases"/>
    <property type="match status" value="1"/>
</dbReference>
<evidence type="ECO:0000259" key="8">
    <source>
        <dbReference type="Pfam" id="PF00155"/>
    </source>
</evidence>
<dbReference type="InterPro" id="IPR004838">
    <property type="entry name" value="NHTrfase_class1_PyrdxlP-BS"/>
</dbReference>
<feature type="domain" description="Aminotransferase class I/classII large" evidence="8">
    <location>
        <begin position="27"/>
        <end position="392"/>
    </location>
</feature>
<dbReference type="RefSeq" id="WP_172235273.1">
    <property type="nucleotide sequence ID" value="NZ_JABFDP010000001.1"/>
</dbReference>
<comment type="subunit">
    <text evidence="3">Homodimer.</text>
</comment>
<dbReference type="Gene3D" id="3.40.640.10">
    <property type="entry name" value="Type I PLP-dependent aspartate aminotransferase-like (Major domain)"/>
    <property type="match status" value="1"/>
</dbReference>
<evidence type="ECO:0000256" key="4">
    <source>
        <dbReference type="ARBA" id="ARBA00022576"/>
    </source>
</evidence>
<reference evidence="10" key="1">
    <citation type="journal article" date="2021" name="ISME J.">
        <title>Evolutionary origin and ecological implication of a unique nif island in free-living Bradyrhizobium lineages.</title>
        <authorList>
            <person name="Tao J."/>
        </authorList>
    </citation>
    <scope>NUCLEOTIDE SEQUENCE [LARGE SCALE GENOMIC DNA]</scope>
    <source>
        <strain evidence="10">SZCCT0094</strain>
    </source>
</reference>
<comment type="cofactor">
    <cofactor evidence="1 7">
        <name>pyridoxal 5'-phosphate</name>
        <dbReference type="ChEBI" id="CHEBI:597326"/>
    </cofactor>
</comment>
<dbReference type="GO" id="GO:0008483">
    <property type="term" value="F:transaminase activity"/>
    <property type="evidence" value="ECO:0007669"/>
    <property type="project" value="UniProtKB-KW"/>
</dbReference>
<comment type="caution">
    <text evidence="9">The sequence shown here is derived from an EMBL/GenBank/DDBJ whole genome shotgun (WGS) entry which is preliminary data.</text>
</comment>
<dbReference type="PROSITE" id="PS00105">
    <property type="entry name" value="AA_TRANSFER_CLASS_1"/>
    <property type="match status" value="1"/>
</dbReference>
<dbReference type="Pfam" id="PF00155">
    <property type="entry name" value="Aminotran_1_2"/>
    <property type="match status" value="1"/>
</dbReference>
<keyword evidence="5 7" id="KW-0808">Transferase</keyword>
<dbReference type="InterPro" id="IPR015422">
    <property type="entry name" value="PyrdxlP-dep_Trfase_small"/>
</dbReference>
<sequence length="399" mass="43451">MLINLSPTPPDAVMLAARLFAEDPRPHKVNLGIGMYYDEEGRIPQLAAVREADHRLRSRNRPWPYLPAEGLVDLKNKAMPVVFGEDQADDLRRRTAWIQTVGGTGAVRIGAELARAIAPDAMASISDPSWPNHEAIFRAVGARVSSYRYYDVESCDIDVDGMLEDLGRLPRGTVVVLHGCCHNPTGFDPTPAQWNHIAQVLADHGLIPFIDLAYQGFGEGLEADAQSVRIIAQSCNLIFVSVSFSKSFSLYGERVGLLFVVTESEAQAALVGERARAVSRALYSSAPSNGALLIAEVLGDPQLKTTWIDELDAMRRRILLMRAELVDQLAGGNRGANFAPIKAQRGLFSYSGLTRTEIERLRVDHAIHAVGDGRICLAALNAGNLPSVAAAIRQVSSRH</sequence>
<dbReference type="NCBIfam" id="NF006719">
    <property type="entry name" value="PRK09257.1"/>
    <property type="match status" value="1"/>
</dbReference>
<dbReference type="CDD" id="cd00609">
    <property type="entry name" value="AAT_like"/>
    <property type="match status" value="1"/>
</dbReference>
<name>A0ABS5G9H3_9BRAD</name>
<dbReference type="InterPro" id="IPR000796">
    <property type="entry name" value="Asp_trans"/>
</dbReference>
<dbReference type="EMBL" id="JAFCLK010000017">
    <property type="protein sequence ID" value="MBR1137924.1"/>
    <property type="molecule type" value="Genomic_DNA"/>
</dbReference>
<dbReference type="PRINTS" id="PR00799">
    <property type="entry name" value="TRANSAMINASE"/>
</dbReference>
<evidence type="ECO:0000256" key="6">
    <source>
        <dbReference type="ARBA" id="ARBA00022898"/>
    </source>
</evidence>
<dbReference type="Gene3D" id="3.90.1150.10">
    <property type="entry name" value="Aspartate Aminotransferase, domain 1"/>
    <property type="match status" value="1"/>
</dbReference>
<evidence type="ECO:0000256" key="5">
    <source>
        <dbReference type="ARBA" id="ARBA00022679"/>
    </source>
</evidence>
<dbReference type="PANTHER" id="PTHR11879">
    <property type="entry name" value="ASPARTATE AMINOTRANSFERASE"/>
    <property type="match status" value="1"/>
</dbReference>
<proteinExistence type="inferred from homology"/>
<dbReference type="PANTHER" id="PTHR11879:SF37">
    <property type="entry name" value="AROMATIC-AMINO-ACID AMINOTRANSFERASE"/>
    <property type="match status" value="1"/>
</dbReference>
<evidence type="ECO:0000313" key="9">
    <source>
        <dbReference type="EMBL" id="MBR1137924.1"/>
    </source>
</evidence>
<keyword evidence="6" id="KW-0663">Pyridoxal phosphate</keyword>
<evidence type="ECO:0000313" key="10">
    <source>
        <dbReference type="Proteomes" id="UP001314635"/>
    </source>
</evidence>
<evidence type="ECO:0000256" key="3">
    <source>
        <dbReference type="ARBA" id="ARBA00011738"/>
    </source>
</evidence>
<dbReference type="InterPro" id="IPR015421">
    <property type="entry name" value="PyrdxlP-dep_Trfase_major"/>
</dbReference>
<keyword evidence="10" id="KW-1185">Reference proteome</keyword>
<dbReference type="Proteomes" id="UP001314635">
    <property type="component" value="Unassembled WGS sequence"/>
</dbReference>
<dbReference type="InterPro" id="IPR015424">
    <property type="entry name" value="PyrdxlP-dep_Trfase"/>
</dbReference>